<protein>
    <submittedName>
        <fullName evidence="1">Uncharacterized protein</fullName>
    </submittedName>
</protein>
<reference evidence="2" key="1">
    <citation type="journal article" date="2019" name="Int. J. Syst. Evol. Microbiol.">
        <title>The Global Catalogue of Microorganisms (GCM) 10K type strain sequencing project: providing services to taxonomists for standard genome sequencing and annotation.</title>
        <authorList>
            <consortium name="The Broad Institute Genomics Platform"/>
            <consortium name="The Broad Institute Genome Sequencing Center for Infectious Disease"/>
            <person name="Wu L."/>
            <person name="Ma J."/>
        </authorList>
    </citation>
    <scope>NUCLEOTIDE SEQUENCE [LARGE SCALE GENOMIC DNA]</scope>
    <source>
        <strain evidence="2">KCTC 23917</strain>
    </source>
</reference>
<accession>A0ABQ2XWK4</accession>
<name>A0ABQ2XWK4_9BURK</name>
<dbReference type="EMBL" id="BMYU01000003">
    <property type="protein sequence ID" value="GGX38029.1"/>
    <property type="molecule type" value="Genomic_DNA"/>
</dbReference>
<evidence type="ECO:0000313" key="2">
    <source>
        <dbReference type="Proteomes" id="UP000653343"/>
    </source>
</evidence>
<proteinExistence type="predicted"/>
<dbReference type="RefSeq" id="WP_189356478.1">
    <property type="nucleotide sequence ID" value="NZ_BMYU01000003.1"/>
</dbReference>
<gene>
    <name evidence="1" type="ORF">GCM10010946_15250</name>
</gene>
<keyword evidence="2" id="KW-1185">Reference proteome</keyword>
<comment type="caution">
    <text evidence="1">The sequence shown here is derived from an EMBL/GenBank/DDBJ whole genome shotgun (WGS) entry which is preliminary data.</text>
</comment>
<evidence type="ECO:0000313" key="1">
    <source>
        <dbReference type="EMBL" id="GGX38029.1"/>
    </source>
</evidence>
<dbReference type="Proteomes" id="UP000653343">
    <property type="component" value="Unassembled WGS sequence"/>
</dbReference>
<sequence>MALPAVLKTLLGVVVISVSVSAAGQIDLGSRKARPRAECEKVGEVRFTELHKERSVLLKQIKADISAEKDEEKLRVLKEKEQKEIARIRQKAKDDAIDICSENPE</sequence>
<organism evidence="1 2">
    <name type="scientific">Undibacterium squillarum</name>
    <dbReference type="NCBI Taxonomy" id="1131567"/>
    <lineage>
        <taxon>Bacteria</taxon>
        <taxon>Pseudomonadati</taxon>
        <taxon>Pseudomonadota</taxon>
        <taxon>Betaproteobacteria</taxon>
        <taxon>Burkholderiales</taxon>
        <taxon>Oxalobacteraceae</taxon>
        <taxon>Undibacterium</taxon>
    </lineage>
</organism>